<feature type="transmembrane region" description="Helical" evidence="6">
    <location>
        <begin position="178"/>
        <end position="197"/>
    </location>
</feature>
<dbReference type="PANTHER" id="PTHR43731">
    <property type="entry name" value="RHOMBOID PROTEASE"/>
    <property type="match status" value="1"/>
</dbReference>
<dbReference type="Pfam" id="PF01694">
    <property type="entry name" value="Rhomboid"/>
    <property type="match status" value="1"/>
</dbReference>
<reference evidence="8 9" key="1">
    <citation type="submission" date="2019-10" db="EMBL/GenBank/DDBJ databases">
        <title>Prolixibacter strains distinguished by the presence of nitrate reductase genes were adept at nitrate-dependent anaerobic corrosion of metallic iron and carbon steel.</title>
        <authorList>
            <person name="Iino T."/>
            <person name="Shono N."/>
            <person name="Ito K."/>
            <person name="Nakamura R."/>
            <person name="Sueoka K."/>
            <person name="Harayama S."/>
            <person name="Ohkuma M."/>
        </authorList>
    </citation>
    <scope>NUCLEOTIDE SEQUENCE [LARGE SCALE GENOMIC DNA]</scope>
    <source>
        <strain evidence="8 9">JCM 13498</strain>
    </source>
</reference>
<sequence>MSVFRYIPGNHYTEEQKQLDKRIFRHSLFFPTFLIVLLWLIRLFETEFHLNLVQGGIYPLHVKGLLGILTAPLVHGSFSHLMANTVPLFLLTLALLFFYRDLAYRIFFLIWIISGIFVWLGAREAWHIGASGVIYGLAAFLFMSGIVRNNVRLLTISIIVVFLYGGLFWGIFPMKPEISWEGHLWGGVSGIVLAVVYRKKGPPAEQHPWDEEDEEDEVSSTEEKAIETFPVSDSGKTKLSDSSQSFPDDEKPS</sequence>
<evidence type="ECO:0000313" key="8">
    <source>
        <dbReference type="EMBL" id="GET34288.1"/>
    </source>
</evidence>
<feature type="transmembrane region" description="Helical" evidence="6">
    <location>
        <begin position="128"/>
        <end position="146"/>
    </location>
</feature>
<evidence type="ECO:0000256" key="6">
    <source>
        <dbReference type="SAM" id="Phobius"/>
    </source>
</evidence>
<dbReference type="InterPro" id="IPR022764">
    <property type="entry name" value="Peptidase_S54_rhomboid_dom"/>
</dbReference>
<evidence type="ECO:0000256" key="4">
    <source>
        <dbReference type="ARBA" id="ARBA00023136"/>
    </source>
</evidence>
<dbReference type="GO" id="GO:0006508">
    <property type="term" value="P:proteolysis"/>
    <property type="evidence" value="ECO:0007669"/>
    <property type="project" value="UniProtKB-KW"/>
</dbReference>
<feature type="compositionally biased region" description="Acidic residues" evidence="5">
    <location>
        <begin position="210"/>
        <end position="220"/>
    </location>
</feature>
<keyword evidence="8" id="KW-0645">Protease</keyword>
<dbReference type="GO" id="GO:0016020">
    <property type="term" value="C:membrane"/>
    <property type="evidence" value="ECO:0007669"/>
    <property type="project" value="UniProtKB-SubCell"/>
</dbReference>
<dbReference type="InterPro" id="IPR035952">
    <property type="entry name" value="Rhomboid-like_sf"/>
</dbReference>
<feature type="transmembrane region" description="Helical" evidence="6">
    <location>
        <begin position="23"/>
        <end position="44"/>
    </location>
</feature>
<dbReference type="AlphaFoldDB" id="A0A5M4B2Y5"/>
<dbReference type="OrthoDB" id="465874at2"/>
<proteinExistence type="predicted"/>
<keyword evidence="4 6" id="KW-0472">Membrane</keyword>
<dbReference type="Gene3D" id="1.20.1540.10">
    <property type="entry name" value="Rhomboid-like"/>
    <property type="match status" value="1"/>
</dbReference>
<name>A0A5M4B2Y5_9BACT</name>
<dbReference type="Proteomes" id="UP000391834">
    <property type="component" value="Unassembled WGS sequence"/>
</dbReference>
<gene>
    <name evidence="8" type="ORF">PbJCM13498_31510</name>
</gene>
<keyword evidence="8" id="KW-0378">Hydrolase</keyword>
<keyword evidence="9" id="KW-1185">Reference proteome</keyword>
<evidence type="ECO:0000256" key="1">
    <source>
        <dbReference type="ARBA" id="ARBA00004141"/>
    </source>
</evidence>
<feature type="domain" description="Peptidase S54 rhomboid" evidence="7">
    <location>
        <begin position="66"/>
        <end position="199"/>
    </location>
</feature>
<feature type="transmembrane region" description="Helical" evidence="6">
    <location>
        <begin position="106"/>
        <end position="122"/>
    </location>
</feature>
<dbReference type="PANTHER" id="PTHR43731:SF9">
    <property type="entry name" value="SLR1461 PROTEIN"/>
    <property type="match status" value="1"/>
</dbReference>
<feature type="transmembrane region" description="Helical" evidence="6">
    <location>
        <begin position="153"/>
        <end position="172"/>
    </location>
</feature>
<organism evidence="8 9">
    <name type="scientific">Prolixibacter bellariivorans</name>
    <dbReference type="NCBI Taxonomy" id="314319"/>
    <lineage>
        <taxon>Bacteria</taxon>
        <taxon>Pseudomonadati</taxon>
        <taxon>Bacteroidota</taxon>
        <taxon>Bacteroidia</taxon>
        <taxon>Marinilabiliales</taxon>
        <taxon>Prolixibacteraceae</taxon>
        <taxon>Prolixibacter</taxon>
    </lineage>
</organism>
<comment type="caution">
    <text evidence="8">The sequence shown here is derived from an EMBL/GenBank/DDBJ whole genome shotgun (WGS) entry which is preliminary data.</text>
</comment>
<evidence type="ECO:0000256" key="5">
    <source>
        <dbReference type="SAM" id="MobiDB-lite"/>
    </source>
</evidence>
<comment type="subcellular location">
    <subcellularLocation>
        <location evidence="1">Membrane</location>
        <topology evidence="1">Multi-pass membrane protein</topology>
    </subcellularLocation>
</comment>
<feature type="region of interest" description="Disordered" evidence="5">
    <location>
        <begin position="202"/>
        <end position="253"/>
    </location>
</feature>
<evidence type="ECO:0000256" key="3">
    <source>
        <dbReference type="ARBA" id="ARBA00022989"/>
    </source>
</evidence>
<keyword evidence="3 6" id="KW-1133">Transmembrane helix</keyword>
<keyword evidence="2 6" id="KW-0812">Transmembrane</keyword>
<dbReference type="RefSeq" id="WP_051568980.1">
    <property type="nucleotide sequence ID" value="NZ_BLAX01000001.1"/>
</dbReference>
<protein>
    <submittedName>
        <fullName evidence="8">Rhomboid family intramembrane serine protease</fullName>
    </submittedName>
</protein>
<evidence type="ECO:0000259" key="7">
    <source>
        <dbReference type="Pfam" id="PF01694"/>
    </source>
</evidence>
<dbReference type="SUPFAM" id="SSF144091">
    <property type="entry name" value="Rhomboid-like"/>
    <property type="match status" value="1"/>
</dbReference>
<evidence type="ECO:0000313" key="9">
    <source>
        <dbReference type="Proteomes" id="UP000391834"/>
    </source>
</evidence>
<evidence type="ECO:0000256" key="2">
    <source>
        <dbReference type="ARBA" id="ARBA00022692"/>
    </source>
</evidence>
<dbReference type="InterPro" id="IPR050925">
    <property type="entry name" value="Rhomboid_protease_S54"/>
</dbReference>
<feature type="transmembrane region" description="Helical" evidence="6">
    <location>
        <begin position="81"/>
        <end position="99"/>
    </location>
</feature>
<accession>A0A5M4B2Y5</accession>
<dbReference type="EMBL" id="BLAX01000001">
    <property type="protein sequence ID" value="GET34288.1"/>
    <property type="molecule type" value="Genomic_DNA"/>
</dbReference>
<dbReference type="GO" id="GO:0004252">
    <property type="term" value="F:serine-type endopeptidase activity"/>
    <property type="evidence" value="ECO:0007669"/>
    <property type="project" value="InterPro"/>
</dbReference>